<dbReference type="AlphaFoldDB" id="A0A1I7Z8Y3"/>
<evidence type="ECO:0000313" key="3">
    <source>
        <dbReference type="WBParaSite" id="L893_g23782.t1"/>
    </source>
</evidence>
<name>A0A1I7Z8Y3_9BILA</name>
<protein>
    <submittedName>
        <fullName evidence="3">EB domain-containing protein</fullName>
    </submittedName>
</protein>
<feature type="signal peptide" evidence="1">
    <location>
        <begin position="1"/>
        <end position="22"/>
    </location>
</feature>
<keyword evidence="1" id="KW-0732">Signal</keyword>
<feature type="chain" id="PRO_5009313129" evidence="1">
    <location>
        <begin position="23"/>
        <end position="180"/>
    </location>
</feature>
<proteinExistence type="predicted"/>
<evidence type="ECO:0000313" key="2">
    <source>
        <dbReference type="Proteomes" id="UP000095287"/>
    </source>
</evidence>
<evidence type="ECO:0000256" key="1">
    <source>
        <dbReference type="SAM" id="SignalP"/>
    </source>
</evidence>
<accession>A0A1I7Z8Y3</accession>
<reference evidence="3" key="1">
    <citation type="submission" date="2016-11" db="UniProtKB">
        <authorList>
            <consortium name="WormBaseParasite"/>
        </authorList>
    </citation>
    <scope>IDENTIFICATION</scope>
</reference>
<sequence>MLNRAIPMSALALVLLVTGITGHSLLLRKQYRRPICAANESCLTSGFGIRFGICDCPGENPVCPESNPLSTVTHNEFNYHFCQPRDFSICKPGEIATTVRNFQMIVHCICPEGQQFIAQTISDGLPVTIDYVCGIRKTCEMDERCQINVFGTPQRRCDCPSGTYCVPVDTTDAPNAGYCA</sequence>
<dbReference type="Proteomes" id="UP000095287">
    <property type="component" value="Unplaced"/>
</dbReference>
<organism evidence="2 3">
    <name type="scientific">Steinernema glaseri</name>
    <dbReference type="NCBI Taxonomy" id="37863"/>
    <lineage>
        <taxon>Eukaryota</taxon>
        <taxon>Metazoa</taxon>
        <taxon>Ecdysozoa</taxon>
        <taxon>Nematoda</taxon>
        <taxon>Chromadorea</taxon>
        <taxon>Rhabditida</taxon>
        <taxon>Tylenchina</taxon>
        <taxon>Panagrolaimomorpha</taxon>
        <taxon>Strongyloidoidea</taxon>
        <taxon>Steinernematidae</taxon>
        <taxon>Steinernema</taxon>
    </lineage>
</organism>
<dbReference type="WBParaSite" id="L893_g23782.t1">
    <property type="protein sequence ID" value="L893_g23782.t1"/>
    <property type="gene ID" value="L893_g23782"/>
</dbReference>
<keyword evidence="2" id="KW-1185">Reference proteome</keyword>